<dbReference type="STRING" id="645274.SAMN04487901_1382"/>
<sequence length="169" mass="19582">MARKIIMTGDEAQYIERRGANCVTDDREIRMEGRHARYEEHIGAQATHFPHNHNEAVGKQWFDFLITKGFIERDSELDSWLYQMGFSTSQPAEVKPIAWLRTVETARLMLTRIHSNLLESKQLTVVRMNELASKCFTKQGEPLKLAKPRREYSADADEIENFLPTISDL</sequence>
<name>A0A1G8CN13_9BACT</name>
<protein>
    <submittedName>
        <fullName evidence="1">Uncharacterized protein</fullName>
    </submittedName>
</protein>
<dbReference type="EMBL" id="FNCQ01000038">
    <property type="protein sequence ID" value="SDH46693.1"/>
    <property type="molecule type" value="Genomic_DNA"/>
</dbReference>
<dbReference type="AlphaFoldDB" id="A0A1G8CN13"/>
<gene>
    <name evidence="1" type="ORF">SAMN04487901_1382</name>
</gene>
<keyword evidence="2" id="KW-1185">Reference proteome</keyword>
<evidence type="ECO:0000313" key="1">
    <source>
        <dbReference type="EMBL" id="SDH46693.1"/>
    </source>
</evidence>
<dbReference type="RefSeq" id="WP_091819326.1">
    <property type="nucleotide sequence ID" value="NZ_FNCQ01000038.1"/>
</dbReference>
<dbReference type="Proteomes" id="UP000198779">
    <property type="component" value="Unassembled WGS sequence"/>
</dbReference>
<evidence type="ECO:0000313" key="2">
    <source>
        <dbReference type="Proteomes" id="UP000198779"/>
    </source>
</evidence>
<organism evidence="1 2">
    <name type="scientific">Prevotella communis</name>
    <dbReference type="NCBI Taxonomy" id="2913614"/>
    <lineage>
        <taxon>Bacteria</taxon>
        <taxon>Pseudomonadati</taxon>
        <taxon>Bacteroidota</taxon>
        <taxon>Bacteroidia</taxon>
        <taxon>Bacteroidales</taxon>
        <taxon>Prevotellaceae</taxon>
        <taxon>Prevotella</taxon>
    </lineage>
</organism>
<accession>A0A1G8CN13</accession>
<proteinExistence type="predicted"/>
<reference evidence="2" key="1">
    <citation type="submission" date="2016-10" db="EMBL/GenBank/DDBJ databases">
        <authorList>
            <person name="Varghese N."/>
            <person name="Submissions S."/>
        </authorList>
    </citation>
    <scope>NUCLEOTIDE SEQUENCE [LARGE SCALE GENOMIC DNA]</scope>
    <source>
        <strain evidence="2">BP1-148</strain>
    </source>
</reference>